<dbReference type="eggNOG" id="COG5430">
    <property type="taxonomic scope" value="Bacteria"/>
</dbReference>
<feature type="chain" id="PRO_5004792158" evidence="1">
    <location>
        <begin position="22"/>
        <end position="166"/>
    </location>
</feature>
<evidence type="ECO:0000256" key="1">
    <source>
        <dbReference type="SAM" id="SignalP"/>
    </source>
</evidence>
<sequence length="166" mass="17649">MMNIYTYISVLPLLFCPLSLALPTQTFQVSANIVAGCLVQGSNTGVFGAINFGSYPGTSTAQVTANYIQNATITLLCTPGTHLQMSIDGGANYNAGRNLKRSGNTNLVPYNIYNSATNTAIPVNQAVPITFANANNIVLPLYGQLTLDGHSYAGTYTDNLMVTLSW</sequence>
<evidence type="ECO:0000313" key="4">
    <source>
        <dbReference type="Proteomes" id="UP000019030"/>
    </source>
</evidence>
<dbReference type="InterPro" id="IPR007893">
    <property type="entry name" value="Spore_coat_U/FanG"/>
</dbReference>
<name>W0LA04_9GAMM</name>
<accession>W0LA04</accession>
<protein>
    <submittedName>
        <fullName evidence="3">Fimbrial protein</fullName>
    </submittedName>
</protein>
<evidence type="ECO:0000313" key="3">
    <source>
        <dbReference type="EMBL" id="AHG19219.1"/>
    </source>
</evidence>
<dbReference type="AlphaFoldDB" id="W0LA04"/>
<proteinExistence type="predicted"/>
<gene>
    <name evidence="3" type="ORF">Z042_06005</name>
</gene>
<dbReference type="InterPro" id="IPR008966">
    <property type="entry name" value="Adhesion_dom_sf"/>
</dbReference>
<feature type="signal peptide" evidence="1">
    <location>
        <begin position="1"/>
        <end position="21"/>
    </location>
</feature>
<reference evidence="3 4" key="2">
    <citation type="submission" date="2015-03" db="EMBL/GenBank/DDBJ databases">
        <authorList>
            <person name="Chan K.-G."/>
        </authorList>
    </citation>
    <scope>NUCLEOTIDE SEQUENCE [LARGE SCALE GENOMIC DNA]</scope>
    <source>
        <strain evidence="3 4">RB-25</strain>
    </source>
</reference>
<dbReference type="PANTHER" id="PTHR37089:SF3">
    <property type="entry name" value="EXPORTED PROTEIN"/>
    <property type="match status" value="1"/>
</dbReference>
<dbReference type="SMART" id="SM00972">
    <property type="entry name" value="SCPU"/>
    <property type="match status" value="1"/>
</dbReference>
<dbReference type="OrthoDB" id="6506871at2"/>
<feature type="domain" description="Spore coat protein U/FanG" evidence="2">
    <location>
        <begin position="24"/>
        <end position="163"/>
    </location>
</feature>
<dbReference type="Proteomes" id="UP000019030">
    <property type="component" value="Chromosome"/>
</dbReference>
<keyword evidence="4" id="KW-1185">Reference proteome</keyword>
<dbReference type="SUPFAM" id="SSF49401">
    <property type="entry name" value="Bacterial adhesins"/>
    <property type="match status" value="1"/>
</dbReference>
<dbReference type="HOGENOM" id="CLU_103262_3_1_6"/>
<keyword evidence="1" id="KW-0732">Signal</keyword>
<dbReference type="PATRIC" id="fig|1441930.4.peg.1197"/>
<dbReference type="KEGG" id="sfo:Z042_06005"/>
<dbReference type="Pfam" id="PF05229">
    <property type="entry name" value="SCPU"/>
    <property type="match status" value="1"/>
</dbReference>
<dbReference type="EMBL" id="CP007044">
    <property type="protein sequence ID" value="AHG19219.1"/>
    <property type="molecule type" value="Genomic_DNA"/>
</dbReference>
<dbReference type="InterPro" id="IPR053167">
    <property type="entry name" value="Spore_coat_component"/>
</dbReference>
<dbReference type="STRING" id="1441930.Z042_06005"/>
<evidence type="ECO:0000259" key="2">
    <source>
        <dbReference type="Pfam" id="PF05229"/>
    </source>
</evidence>
<organism evidence="3 4">
    <name type="scientific">Chania multitudinisentens RB-25</name>
    <dbReference type="NCBI Taxonomy" id="1441930"/>
    <lineage>
        <taxon>Bacteria</taxon>
        <taxon>Pseudomonadati</taxon>
        <taxon>Pseudomonadota</taxon>
        <taxon>Gammaproteobacteria</taxon>
        <taxon>Enterobacterales</taxon>
        <taxon>Yersiniaceae</taxon>
        <taxon>Chania</taxon>
    </lineage>
</organism>
<dbReference type="PANTHER" id="PTHR37089">
    <property type="entry name" value="PROTEIN U-RELATED"/>
    <property type="match status" value="1"/>
</dbReference>
<reference evidence="3 4" key="1">
    <citation type="submission" date="2014-01" db="EMBL/GenBank/DDBJ databases">
        <title>Isolation of Serratia multitudinisentens RB-25 from Ex-Landfill site.</title>
        <authorList>
            <person name="Robson E.H.J."/>
        </authorList>
    </citation>
    <scope>NUCLEOTIDE SEQUENCE [LARGE SCALE GENOMIC DNA]</scope>
    <source>
        <strain evidence="3 4">RB-25</strain>
    </source>
</reference>